<protein>
    <submittedName>
        <fullName evidence="3">Propeptide PepSY amd peptidase M4</fullName>
    </submittedName>
</protein>
<keyword evidence="2" id="KW-0812">Transmembrane</keyword>
<evidence type="ECO:0000313" key="3">
    <source>
        <dbReference type="EMBL" id="SIT51668.1"/>
    </source>
</evidence>
<feature type="transmembrane region" description="Helical" evidence="2">
    <location>
        <begin position="460"/>
        <end position="482"/>
    </location>
</feature>
<keyword evidence="2" id="KW-1133">Transmembrane helix</keyword>
<feature type="region of interest" description="Disordered" evidence="1">
    <location>
        <begin position="252"/>
        <end position="297"/>
    </location>
</feature>
<organism evidence="3 4">
    <name type="scientific">Paraburkholderia piptadeniae</name>
    <dbReference type="NCBI Taxonomy" id="1701573"/>
    <lineage>
        <taxon>Bacteria</taxon>
        <taxon>Pseudomonadati</taxon>
        <taxon>Pseudomonadota</taxon>
        <taxon>Betaproteobacteria</taxon>
        <taxon>Burkholderiales</taxon>
        <taxon>Burkholderiaceae</taxon>
        <taxon>Paraburkholderia</taxon>
    </lineage>
</organism>
<dbReference type="EMBL" id="CYGY02000129">
    <property type="protein sequence ID" value="SIT51668.1"/>
    <property type="molecule type" value="Genomic_DNA"/>
</dbReference>
<dbReference type="OrthoDB" id="9791166at2"/>
<name>A0A1N7SW21_9BURK</name>
<evidence type="ECO:0000313" key="4">
    <source>
        <dbReference type="Proteomes" id="UP000195569"/>
    </source>
</evidence>
<proteinExistence type="predicted"/>
<sequence>MSTAAIDQRPSPAAVTTASRGYRTLWRWHFYAGLFVMPFLIVLALTGTLYCFQPQIEPLLYSHRLVVEPRDVPRLDEDALLANARRALPPGSVATTARLSSRPDRSAEFIFRLPDGDRQSVYVNPYDGTVLGTLSVEGRLMQVDRMIHRKLLLGKPGELLMELVACWTLVMIGTGIALWWPRGGTTLRGALVPHFSLRGRPLWKSVHAALGIWLAVGALVFVVTGLPWTGSWGKQFKSLSASAGLGAPPGAWGGLPLHSKRPGGQTPSNRSQPADGQTRHGSHVTHESGMDAMPGMTMDDLPLPQVPWAVGAAPVPQSHDAGPSALPLGRVVAQMRALGLTDGYDVALPTSASGVYTVSYFPPDPKLERTLYIDQYSGEILKDIRYGDYGTVGKAVSYGTSLHMGRYFSLLNQLVCTALSLGLTALAVTGCVMWWKRRPAGALGAPARERTGAPMRGWKLGLVLLGLAFPLMGVTLVAVWCADRMIFGRPSQPVAS</sequence>
<feature type="transmembrane region" description="Helical" evidence="2">
    <location>
        <begin position="206"/>
        <end position="228"/>
    </location>
</feature>
<dbReference type="PANTHER" id="PTHR34219:SF1">
    <property type="entry name" value="PEPSY DOMAIN-CONTAINING PROTEIN"/>
    <property type="match status" value="1"/>
</dbReference>
<gene>
    <name evidence="3" type="ORF">BN2476_1290004</name>
</gene>
<dbReference type="AlphaFoldDB" id="A0A1N7SW21"/>
<keyword evidence="2" id="KW-0472">Membrane</keyword>
<reference evidence="3" key="1">
    <citation type="submission" date="2016-12" db="EMBL/GenBank/DDBJ databases">
        <authorList>
            <person name="Moulin L."/>
        </authorList>
    </citation>
    <scope>NUCLEOTIDE SEQUENCE [LARGE SCALE GENOMIC DNA]</scope>
    <source>
        <strain evidence="3">STM 7183</strain>
    </source>
</reference>
<feature type="compositionally biased region" description="Polar residues" evidence="1">
    <location>
        <begin position="265"/>
        <end position="275"/>
    </location>
</feature>
<feature type="transmembrane region" description="Helical" evidence="2">
    <location>
        <begin position="414"/>
        <end position="435"/>
    </location>
</feature>
<feature type="transmembrane region" description="Helical" evidence="2">
    <location>
        <begin position="159"/>
        <end position="180"/>
    </location>
</feature>
<evidence type="ECO:0000256" key="2">
    <source>
        <dbReference type="SAM" id="Phobius"/>
    </source>
</evidence>
<evidence type="ECO:0000256" key="1">
    <source>
        <dbReference type="SAM" id="MobiDB-lite"/>
    </source>
</evidence>
<dbReference type="RefSeq" id="WP_087740090.1">
    <property type="nucleotide sequence ID" value="NZ_CYGY02000129.1"/>
</dbReference>
<accession>A0A1N7SW21</accession>
<feature type="transmembrane region" description="Helical" evidence="2">
    <location>
        <begin position="28"/>
        <end position="52"/>
    </location>
</feature>
<comment type="caution">
    <text evidence="3">The sequence shown here is derived from an EMBL/GenBank/DDBJ whole genome shotgun (WGS) entry which is preliminary data.</text>
</comment>
<dbReference type="InterPro" id="IPR005625">
    <property type="entry name" value="PepSY-ass_TM"/>
</dbReference>
<keyword evidence="4" id="KW-1185">Reference proteome</keyword>
<dbReference type="Proteomes" id="UP000195569">
    <property type="component" value="Unassembled WGS sequence"/>
</dbReference>
<dbReference type="PANTHER" id="PTHR34219">
    <property type="entry name" value="IRON-REGULATED INNER MEMBRANE PROTEIN-RELATED"/>
    <property type="match status" value="1"/>
</dbReference>
<dbReference type="Pfam" id="PF03929">
    <property type="entry name" value="PepSY_TM"/>
    <property type="match status" value="1"/>
</dbReference>